<dbReference type="Proteomes" id="UP000034894">
    <property type="component" value="Unassembled WGS sequence"/>
</dbReference>
<feature type="region of interest" description="Disordered" evidence="1">
    <location>
        <begin position="1"/>
        <end position="24"/>
    </location>
</feature>
<evidence type="ECO:0000256" key="1">
    <source>
        <dbReference type="SAM" id="MobiDB-lite"/>
    </source>
</evidence>
<protein>
    <submittedName>
        <fullName evidence="2">Uncharacterized protein</fullName>
    </submittedName>
</protein>
<evidence type="ECO:0000313" key="3">
    <source>
        <dbReference type="Proteomes" id="UP000034894"/>
    </source>
</evidence>
<accession>A0A0G1G9W4</accession>
<organism evidence="2 3">
    <name type="scientific">Candidatus Gottesmanbacteria bacterium GW2011_GWA2_43_14</name>
    <dbReference type="NCBI Taxonomy" id="1618443"/>
    <lineage>
        <taxon>Bacteria</taxon>
        <taxon>Candidatus Gottesmaniibacteriota</taxon>
    </lineage>
</organism>
<reference evidence="2 3" key="1">
    <citation type="journal article" date="2015" name="Nature">
        <title>rRNA introns, odd ribosomes, and small enigmatic genomes across a large radiation of phyla.</title>
        <authorList>
            <person name="Brown C.T."/>
            <person name="Hug L.A."/>
            <person name="Thomas B.C."/>
            <person name="Sharon I."/>
            <person name="Castelle C.J."/>
            <person name="Singh A."/>
            <person name="Wilkins M.J."/>
            <person name="Williams K.H."/>
            <person name="Banfield J.F."/>
        </authorList>
    </citation>
    <scope>NUCLEOTIDE SEQUENCE [LARGE SCALE GENOMIC DNA]</scope>
</reference>
<evidence type="ECO:0000313" key="2">
    <source>
        <dbReference type="EMBL" id="KKS95753.1"/>
    </source>
</evidence>
<sequence length="141" mass="15089">MRALSESAPAHQPPEISGPEPFAWDNNVYDKVFFRSGRRGGRGDRDFYQDTKSGLEDAFPDGLPQGGDARDIGNLGKLHTADHPEPGSEVAANSQVIFGDGQTYQKRPSIPDHDVLTEGGRTTSIGGVRRDGSHTAGNKGS</sequence>
<feature type="compositionally biased region" description="Basic and acidic residues" evidence="1">
    <location>
        <begin position="41"/>
        <end position="55"/>
    </location>
</feature>
<gene>
    <name evidence="2" type="ORF">UV73_C0014G0030</name>
</gene>
<comment type="caution">
    <text evidence="2">The sequence shown here is derived from an EMBL/GenBank/DDBJ whole genome shotgun (WGS) entry which is preliminary data.</text>
</comment>
<dbReference type="AlphaFoldDB" id="A0A0G1G9W4"/>
<dbReference type="EMBL" id="LCFP01000014">
    <property type="protein sequence ID" value="KKS95753.1"/>
    <property type="molecule type" value="Genomic_DNA"/>
</dbReference>
<proteinExistence type="predicted"/>
<feature type="region of interest" description="Disordered" evidence="1">
    <location>
        <begin position="36"/>
        <end position="89"/>
    </location>
</feature>
<dbReference type="STRING" id="1618443.UV73_C0014G0030"/>
<feature type="region of interest" description="Disordered" evidence="1">
    <location>
        <begin position="101"/>
        <end position="141"/>
    </location>
</feature>
<name>A0A0G1G9W4_9BACT</name>